<accession>A0ABW4ZGB5</accession>
<sequence length="324" mass="37598">MKISIYVRLSKAGPLMINKPTIELIFSQIRTYPNLFLGLSILLTVILAFPGCVEKEEKKNTPSWKETWNISFTEVRRTFESGVVFNDFGHQLKPEWRFKILSDTTVSIYSPKMNRFVTAHIQFDHDSIYNFAWAWLRVRKLSKDSILFQVMKVKDQRVVRKQSNIYMTLYSDDYIKYKLKKNLADLVKPTSRDTIFIKDRIRVANTDTSKAFPAHEQAILKSKSSLLTINKTSDSDNLIPEYDITIKKSYKSFSYSFSAVINEEGKILFHRSRVLIMPEFENRIKSTIRGIINGYLSAYIDTQPGKTFGMPHSTIVFINVRGVE</sequence>
<keyword evidence="2" id="KW-1185">Reference proteome</keyword>
<reference evidence="2" key="1">
    <citation type="journal article" date="2019" name="Int. J. Syst. Evol. Microbiol.">
        <title>The Global Catalogue of Microorganisms (GCM) 10K type strain sequencing project: providing services to taxonomists for standard genome sequencing and annotation.</title>
        <authorList>
            <consortium name="The Broad Institute Genomics Platform"/>
            <consortium name="The Broad Institute Genome Sequencing Center for Infectious Disease"/>
            <person name="Wu L."/>
            <person name="Ma J."/>
        </authorList>
    </citation>
    <scope>NUCLEOTIDE SEQUENCE [LARGE SCALE GENOMIC DNA]</scope>
    <source>
        <strain evidence="2">KCTC 42217</strain>
    </source>
</reference>
<dbReference type="Proteomes" id="UP001597387">
    <property type="component" value="Unassembled WGS sequence"/>
</dbReference>
<proteinExistence type="predicted"/>
<comment type="caution">
    <text evidence="1">The sequence shown here is derived from an EMBL/GenBank/DDBJ whole genome shotgun (WGS) entry which is preliminary data.</text>
</comment>
<evidence type="ECO:0000313" key="2">
    <source>
        <dbReference type="Proteomes" id="UP001597387"/>
    </source>
</evidence>
<protein>
    <submittedName>
        <fullName evidence="1">Uncharacterized protein</fullName>
    </submittedName>
</protein>
<gene>
    <name evidence="1" type="ORF">ACFSJU_00655</name>
</gene>
<evidence type="ECO:0000313" key="1">
    <source>
        <dbReference type="EMBL" id="MFD2160889.1"/>
    </source>
</evidence>
<name>A0ABW4ZGB5_9SPHI</name>
<dbReference type="EMBL" id="JBHUHZ010000001">
    <property type="protein sequence ID" value="MFD2160889.1"/>
    <property type="molecule type" value="Genomic_DNA"/>
</dbReference>
<dbReference type="RefSeq" id="WP_255902279.1">
    <property type="nucleotide sequence ID" value="NZ_JAFMZO010000002.1"/>
</dbReference>
<organism evidence="1 2">
    <name type="scientific">Paradesertivirga mongoliensis</name>
    <dbReference type="NCBI Taxonomy" id="2100740"/>
    <lineage>
        <taxon>Bacteria</taxon>
        <taxon>Pseudomonadati</taxon>
        <taxon>Bacteroidota</taxon>
        <taxon>Sphingobacteriia</taxon>
        <taxon>Sphingobacteriales</taxon>
        <taxon>Sphingobacteriaceae</taxon>
        <taxon>Paradesertivirga</taxon>
    </lineage>
</organism>